<reference evidence="5 8" key="2">
    <citation type="submission" date="2016-08" db="EMBL/GenBank/DDBJ databases">
        <title>Characterization of Isolates of Eisenbergiella tayi Derived from Blood Cultures, Using Whole Genome Sequencing.</title>
        <authorList>
            <person name="Bernier A.-M."/>
            <person name="Burdz T."/>
            <person name="Wiebe D."/>
            <person name="Bernard K."/>
        </authorList>
    </citation>
    <scope>NUCLEOTIDE SEQUENCE [LARGE SCALE GENOMIC DNA]</scope>
    <source>
        <strain evidence="5 8">NML120146</strain>
    </source>
</reference>
<evidence type="ECO:0000313" key="3">
    <source>
        <dbReference type="EMBL" id="ODM12294.1"/>
    </source>
</evidence>
<sequence length="128" mass="13774">MDMAKIALLGIIGVLIGLQFKSGKQEYSAYIGIAVALIIFYYVCQYLTQVKDSVLALGGFLEGSGAYFSILFKVTGITYLCQFCAGLCRDAGYQAIAAQVELFGKVTILLAGMPVLLSLMDTITGFMK</sequence>
<evidence type="ECO:0000313" key="8">
    <source>
        <dbReference type="Proteomes" id="UP000094869"/>
    </source>
</evidence>
<dbReference type="EMBL" id="MEHA01000008">
    <property type="protein sequence ID" value="ODR51796.1"/>
    <property type="molecule type" value="Genomic_DNA"/>
</dbReference>
<evidence type="ECO:0000313" key="2">
    <source>
        <dbReference type="EMBL" id="ODM07674.1"/>
    </source>
</evidence>
<reference evidence="6 9" key="1">
    <citation type="submission" date="2016-07" db="EMBL/GenBank/DDBJ databases">
        <title>Characterization of isolates of Eisenbergiella tayi derived from blood cultures, using whole genome sequencing.</title>
        <authorList>
            <person name="Burdz T."/>
            <person name="Wiebe D."/>
            <person name="Huynh C."/>
            <person name="Bernard K."/>
        </authorList>
    </citation>
    <scope>NUCLEOTIDE SEQUENCE [LARGE SCALE GENOMIC DNA]</scope>
    <source>
        <strain evidence="2 6">NML 110608</strain>
        <strain evidence="3 9">NML 120489</strain>
    </source>
</reference>
<evidence type="ECO:0000313" key="9">
    <source>
        <dbReference type="Proteomes" id="UP000095003"/>
    </source>
</evidence>
<organism evidence="2 6">
    <name type="scientific">Eisenbergiella tayi</name>
    <dbReference type="NCBI Taxonomy" id="1432052"/>
    <lineage>
        <taxon>Bacteria</taxon>
        <taxon>Bacillati</taxon>
        <taxon>Bacillota</taxon>
        <taxon>Clostridia</taxon>
        <taxon>Lachnospirales</taxon>
        <taxon>Lachnospiraceae</taxon>
        <taxon>Eisenbergiella</taxon>
    </lineage>
</organism>
<keyword evidence="8" id="KW-1185">Reference proteome</keyword>
<comment type="caution">
    <text evidence="2">The sequence shown here is derived from an EMBL/GenBank/DDBJ whole genome shotgun (WGS) entry which is preliminary data.</text>
</comment>
<dbReference type="EMBL" id="MCGI01000002">
    <property type="protein sequence ID" value="ODM12294.1"/>
    <property type="molecule type" value="Genomic_DNA"/>
</dbReference>
<dbReference type="OrthoDB" id="1682150at2"/>
<dbReference type="RefSeq" id="WP_009253027.1">
    <property type="nucleotide sequence ID" value="NZ_BAABXS010000001.1"/>
</dbReference>
<keyword evidence="1" id="KW-0472">Membrane</keyword>
<evidence type="ECO:0000313" key="6">
    <source>
        <dbReference type="Proteomes" id="UP000094067"/>
    </source>
</evidence>
<dbReference type="PATRIC" id="fig|1432052.3.peg.3215"/>
<evidence type="ECO:0000313" key="7">
    <source>
        <dbReference type="Proteomes" id="UP000094271"/>
    </source>
</evidence>
<protein>
    <submittedName>
        <fullName evidence="2">Stage III sporulation protein AC/AD protein family protein</fullName>
    </submittedName>
    <submittedName>
        <fullName evidence="4">Stage III sporulation protein AD</fullName>
    </submittedName>
</protein>
<dbReference type="Proteomes" id="UP000094869">
    <property type="component" value="Unassembled WGS sequence"/>
</dbReference>
<reference evidence="4 7" key="3">
    <citation type="submission" date="2016-08" db="EMBL/GenBank/DDBJ databases">
        <authorList>
            <person name="Seilhamer J.J."/>
        </authorList>
    </citation>
    <scope>NUCLEOTIDE SEQUENCE [LARGE SCALE GENOMIC DNA]</scope>
    <source>
        <strain evidence="4 7">NML150140-1</strain>
    </source>
</reference>
<evidence type="ECO:0000313" key="5">
    <source>
        <dbReference type="EMBL" id="ODR56514.1"/>
    </source>
</evidence>
<evidence type="ECO:0000256" key="1">
    <source>
        <dbReference type="SAM" id="Phobius"/>
    </source>
</evidence>
<dbReference type="EMBL" id="MEHD01000023">
    <property type="protein sequence ID" value="ODR56514.1"/>
    <property type="molecule type" value="Genomic_DNA"/>
</dbReference>
<gene>
    <name evidence="3" type="ORF">BEH84_02910</name>
    <name evidence="4" type="ORF">BEI59_12830</name>
    <name evidence="2" type="ORF">BEI61_03565</name>
    <name evidence="5" type="ORF">BEI63_13495</name>
</gene>
<feature type="transmembrane region" description="Helical" evidence="1">
    <location>
        <begin position="29"/>
        <end position="48"/>
    </location>
</feature>
<evidence type="ECO:0000313" key="4">
    <source>
        <dbReference type="EMBL" id="ODR51796.1"/>
    </source>
</evidence>
<dbReference type="AlphaFoldDB" id="A0A1E3AG14"/>
<dbReference type="GeneID" id="93304380"/>
<feature type="transmembrane region" description="Helical" evidence="1">
    <location>
        <begin position="100"/>
        <end position="120"/>
    </location>
</feature>
<keyword evidence="1" id="KW-0812">Transmembrane</keyword>
<dbReference type="Proteomes" id="UP000094067">
    <property type="component" value="Unassembled WGS sequence"/>
</dbReference>
<proteinExistence type="predicted"/>
<dbReference type="Pfam" id="PF06686">
    <property type="entry name" value="SpoIIIAC"/>
    <property type="match status" value="2"/>
</dbReference>
<dbReference type="Proteomes" id="UP000094271">
    <property type="component" value="Unassembled WGS sequence"/>
</dbReference>
<keyword evidence="1" id="KW-1133">Transmembrane helix</keyword>
<accession>A0A1E3AG14</accession>
<name>A0A1E3AG14_9FIRM</name>
<dbReference type="InterPro" id="IPR025664">
    <property type="entry name" value="Spore_III_AC/AD"/>
</dbReference>
<dbReference type="EMBL" id="MCGH01000002">
    <property type="protein sequence ID" value="ODM07674.1"/>
    <property type="molecule type" value="Genomic_DNA"/>
</dbReference>
<dbReference type="Proteomes" id="UP000095003">
    <property type="component" value="Unassembled WGS sequence"/>
</dbReference>
<feature type="transmembrane region" description="Helical" evidence="1">
    <location>
        <begin position="68"/>
        <end position="88"/>
    </location>
</feature>